<dbReference type="Proteomes" id="UP000237105">
    <property type="component" value="Unassembled WGS sequence"/>
</dbReference>
<dbReference type="AlphaFoldDB" id="A0A2P5D631"/>
<evidence type="ECO:0000313" key="1">
    <source>
        <dbReference type="EMBL" id="PON68716.1"/>
    </source>
</evidence>
<comment type="caution">
    <text evidence="1">The sequence shown here is derived from an EMBL/GenBank/DDBJ whole genome shotgun (WGS) entry which is preliminary data.</text>
</comment>
<keyword evidence="2" id="KW-1185">Reference proteome</keyword>
<reference evidence="2" key="1">
    <citation type="submission" date="2016-06" db="EMBL/GenBank/DDBJ databases">
        <title>Parallel loss of symbiosis genes in relatives of nitrogen-fixing non-legume Parasponia.</title>
        <authorList>
            <person name="Van Velzen R."/>
            <person name="Holmer R."/>
            <person name="Bu F."/>
            <person name="Rutten L."/>
            <person name="Van Zeijl A."/>
            <person name="Liu W."/>
            <person name="Santuari L."/>
            <person name="Cao Q."/>
            <person name="Sharma T."/>
            <person name="Shen D."/>
            <person name="Roswanjaya Y."/>
            <person name="Wardhani T."/>
            <person name="Kalhor M.S."/>
            <person name="Jansen J."/>
            <person name="Van den Hoogen J."/>
            <person name="Gungor B."/>
            <person name="Hartog M."/>
            <person name="Hontelez J."/>
            <person name="Verver J."/>
            <person name="Yang W.-C."/>
            <person name="Schijlen E."/>
            <person name="Repin R."/>
            <person name="Schilthuizen M."/>
            <person name="Schranz E."/>
            <person name="Heidstra R."/>
            <person name="Miyata K."/>
            <person name="Fedorova E."/>
            <person name="Kohlen W."/>
            <person name="Bisseling T."/>
            <person name="Smit S."/>
            <person name="Geurts R."/>
        </authorList>
    </citation>
    <scope>NUCLEOTIDE SEQUENCE [LARGE SCALE GENOMIC DNA]</scope>
    <source>
        <strain evidence="2">cv. WU1-14</strain>
    </source>
</reference>
<accession>A0A2P5D631</accession>
<gene>
    <name evidence="1" type="ORF">PanWU01x14_093230</name>
</gene>
<organism evidence="1 2">
    <name type="scientific">Parasponia andersonii</name>
    <name type="common">Sponia andersonii</name>
    <dbReference type="NCBI Taxonomy" id="3476"/>
    <lineage>
        <taxon>Eukaryota</taxon>
        <taxon>Viridiplantae</taxon>
        <taxon>Streptophyta</taxon>
        <taxon>Embryophyta</taxon>
        <taxon>Tracheophyta</taxon>
        <taxon>Spermatophyta</taxon>
        <taxon>Magnoliopsida</taxon>
        <taxon>eudicotyledons</taxon>
        <taxon>Gunneridae</taxon>
        <taxon>Pentapetalae</taxon>
        <taxon>rosids</taxon>
        <taxon>fabids</taxon>
        <taxon>Rosales</taxon>
        <taxon>Cannabaceae</taxon>
        <taxon>Parasponia</taxon>
    </lineage>
</organism>
<protein>
    <submittedName>
        <fullName evidence="1">Uncharacterized protein</fullName>
    </submittedName>
</protein>
<proteinExistence type="predicted"/>
<evidence type="ECO:0000313" key="2">
    <source>
        <dbReference type="Proteomes" id="UP000237105"/>
    </source>
</evidence>
<sequence>MWGEIVVFHEMEITKMQSALIKAITNFKAIVRLRLRRAPILVHVPDTIVCAPSERIGRVEHFDVMETPKVRVGAVPPTQTGKKLESFP</sequence>
<name>A0A2P5D631_PARAD</name>
<dbReference type="EMBL" id="JXTB01000060">
    <property type="protein sequence ID" value="PON68716.1"/>
    <property type="molecule type" value="Genomic_DNA"/>
</dbReference>